<protein>
    <submittedName>
        <fullName evidence="1">Uncharacterized protein</fullName>
    </submittedName>
</protein>
<dbReference type="Proteomes" id="UP000000724">
    <property type="component" value="Contig Pc00c03"/>
</dbReference>
<gene>
    <name evidence="1" type="ORF">Pc03g00100</name>
    <name evidence="1" type="ORF">PCH_Pc03g00100</name>
</gene>
<accession>B6GVQ9</accession>
<dbReference type="VEuPathDB" id="FungiDB:PCH_Pc03g00100"/>
<reference evidence="1 2" key="1">
    <citation type="journal article" date="2008" name="Nat. Biotechnol.">
        <title>Genome sequencing and analysis of the filamentous fungus Penicillium chrysogenum.</title>
        <authorList>
            <person name="van den Berg M.A."/>
            <person name="Albang R."/>
            <person name="Albermann K."/>
            <person name="Badger J.H."/>
            <person name="Daran J.-M."/>
            <person name="Driessen A.J.M."/>
            <person name="Garcia-Estrada C."/>
            <person name="Fedorova N.D."/>
            <person name="Harris D.M."/>
            <person name="Heijne W.H.M."/>
            <person name="Joardar V.S."/>
            <person name="Kiel J.A.K.W."/>
            <person name="Kovalchuk A."/>
            <person name="Martin J.F."/>
            <person name="Nierman W.C."/>
            <person name="Nijland J.G."/>
            <person name="Pronk J.T."/>
            <person name="Roubos J.A."/>
            <person name="van der Klei I.J."/>
            <person name="van Peij N.N.M.E."/>
            <person name="Veenhuis M."/>
            <person name="von Doehren H."/>
            <person name="Wagner C."/>
            <person name="Wortman J.R."/>
            <person name="Bovenberg R.A.L."/>
        </authorList>
    </citation>
    <scope>NUCLEOTIDE SEQUENCE [LARGE SCALE GENOMIC DNA]</scope>
    <source>
        <strain evidence="2">ATCC 28089 / DSM 1075 / NRRL 1951 / Wisconsin 54-1255</strain>
    </source>
</reference>
<name>B6GVQ9_PENRW</name>
<organism evidence="1 2">
    <name type="scientific">Penicillium rubens (strain ATCC 28089 / DSM 1075 / NRRL 1951 / Wisconsin 54-1255)</name>
    <name type="common">Penicillium chrysogenum</name>
    <dbReference type="NCBI Taxonomy" id="500485"/>
    <lineage>
        <taxon>Eukaryota</taxon>
        <taxon>Fungi</taxon>
        <taxon>Dikarya</taxon>
        <taxon>Ascomycota</taxon>
        <taxon>Pezizomycotina</taxon>
        <taxon>Eurotiomycetes</taxon>
        <taxon>Eurotiomycetidae</taxon>
        <taxon>Eurotiales</taxon>
        <taxon>Aspergillaceae</taxon>
        <taxon>Penicillium</taxon>
        <taxon>Penicillium chrysogenum species complex</taxon>
    </lineage>
</organism>
<proteinExistence type="predicted"/>
<dbReference type="AlphaFoldDB" id="B6GVQ9"/>
<keyword evidence="2" id="KW-1185">Reference proteome</keyword>
<sequence>MRLHIHHKVQVDRNQLDSLYRHLGIYSDGAAWFLICTSPHITTIPLRIALLGRRYWINPLQASLGNTTQKPSWEIKVERAPALPLARSTSKVQGLKWAWIGGQSNMAEKWKYHEPADILLSLGLRAVTILTRYLSLPTGAEQEQSCTIGVNSRGVYTKKQVDWK</sequence>
<evidence type="ECO:0000313" key="1">
    <source>
        <dbReference type="EMBL" id="CAP78972.1"/>
    </source>
</evidence>
<dbReference type="EMBL" id="AM920418">
    <property type="protein sequence ID" value="CAP78972.1"/>
    <property type="molecule type" value="Genomic_DNA"/>
</dbReference>
<evidence type="ECO:0000313" key="2">
    <source>
        <dbReference type="Proteomes" id="UP000000724"/>
    </source>
</evidence>
<dbReference type="HOGENOM" id="CLU_1619580_0_0_1"/>